<feature type="region of interest" description="Disordered" evidence="1">
    <location>
        <begin position="32"/>
        <end position="65"/>
    </location>
</feature>
<evidence type="ECO:0000256" key="1">
    <source>
        <dbReference type="SAM" id="MobiDB-lite"/>
    </source>
</evidence>
<dbReference type="EMBL" id="CADCWK010000296">
    <property type="protein sequence ID" value="CAA9571220.1"/>
    <property type="molecule type" value="Genomic_DNA"/>
</dbReference>
<reference evidence="2" key="1">
    <citation type="submission" date="2020-02" db="EMBL/GenBank/DDBJ databases">
        <authorList>
            <person name="Meier V. D."/>
        </authorList>
    </citation>
    <scope>NUCLEOTIDE SEQUENCE</scope>
    <source>
        <strain evidence="2">AVDCRST_MAG33</strain>
    </source>
</reference>
<gene>
    <name evidence="2" type="ORF">AVDCRST_MAG33-2528</name>
</gene>
<accession>A0A6J4VDQ6</accession>
<evidence type="ECO:0000313" key="2">
    <source>
        <dbReference type="EMBL" id="CAA9571220.1"/>
    </source>
</evidence>
<proteinExistence type="predicted"/>
<sequence>MVAIPAFRAPVIQRDDTEEVGFAWPVRWTHRRDGVHDHPQPQPQLRLMTSNRPRPTGDTGPGMVGAVRCENARQRATRVRGDGRDGPQRQE</sequence>
<dbReference type="AlphaFoldDB" id="A0A6J4VDQ6"/>
<organism evidence="2">
    <name type="scientific">uncultured Thermomicrobiales bacterium</name>
    <dbReference type="NCBI Taxonomy" id="1645740"/>
    <lineage>
        <taxon>Bacteria</taxon>
        <taxon>Pseudomonadati</taxon>
        <taxon>Thermomicrobiota</taxon>
        <taxon>Thermomicrobia</taxon>
        <taxon>Thermomicrobiales</taxon>
        <taxon>environmental samples</taxon>
    </lineage>
</organism>
<name>A0A6J4VDQ6_9BACT</name>
<protein>
    <submittedName>
        <fullName evidence="2">Uncharacterized protein</fullName>
    </submittedName>
</protein>